<dbReference type="Gene3D" id="3.90.550.10">
    <property type="entry name" value="Spore Coat Polysaccharide Biosynthesis Protein SpsA, Chain A"/>
    <property type="match status" value="1"/>
</dbReference>
<name>A0A850PDM0_9PROT</name>
<accession>A0A850PDM0</accession>
<gene>
    <name evidence="1" type="ORF">HUK82_09410</name>
</gene>
<evidence type="ECO:0000313" key="1">
    <source>
        <dbReference type="EMBL" id="NVN40779.1"/>
    </source>
</evidence>
<dbReference type="RefSeq" id="WP_176613717.1">
    <property type="nucleotide sequence ID" value="NZ_JABXXR010000064.1"/>
</dbReference>
<organism evidence="1 2">
    <name type="scientific">Ameyamaea chiangmaiensis</name>
    <dbReference type="NCBI Taxonomy" id="442969"/>
    <lineage>
        <taxon>Bacteria</taxon>
        <taxon>Pseudomonadati</taxon>
        <taxon>Pseudomonadota</taxon>
        <taxon>Alphaproteobacteria</taxon>
        <taxon>Acetobacterales</taxon>
        <taxon>Acetobacteraceae</taxon>
        <taxon>Ameyamaea</taxon>
    </lineage>
</organism>
<protein>
    <submittedName>
        <fullName evidence="1">Uncharacterized protein</fullName>
    </submittedName>
</protein>
<comment type="caution">
    <text evidence="1">The sequence shown here is derived from an EMBL/GenBank/DDBJ whole genome shotgun (WGS) entry which is preliminary data.</text>
</comment>
<dbReference type="EMBL" id="JABXXR010000064">
    <property type="protein sequence ID" value="NVN40779.1"/>
    <property type="molecule type" value="Genomic_DNA"/>
</dbReference>
<dbReference type="InterPro" id="IPR029044">
    <property type="entry name" value="Nucleotide-diphossugar_trans"/>
</dbReference>
<sequence length="514" mass="58468">MMLQRLFRRANKINACETEPAILEQLSSENSFDDNKEPVDQTPFIDINPSHCVCFVTHFGTVLTSSNDAILSHVQPLRSFKPLLGLNVKGGLWLIRETISGSYEYLVRDGVDGALCFSATLPPLLIEIGGSSEDGICLKSSGKILCCQPSGTAQFTATKARGWENLGLIARDSLDWFMNTTVEQWFEWESGNPVIFKRFRKEGANTYLDAEGLSYRLSGRPGPMILGSASPNRITILDSFRRRVDVVRFNPVIYFCVFGSDDYYECCQIAVTSLRRFGRYTGDIIIIADRTPEQVLSILPDDVRDRVLVRPVSGHEPLFERYKVFDHPISEYLPVMYLDTDIVVADDIRPLLKQAATRPGLHMYREAHEPLDDIKDTRWDIDANWWGSWMIGRSDSLADLPFWRATSGIMIFNDLHLIQSLFENVCMMARLTRRHEIDWFGDQPILNYLATQMEIIDISLLNGKSVNSAHADHFMARRKRFLMHVSIGVGKGYKKLPIMQELLRRLSVENAPTD</sequence>
<evidence type="ECO:0000313" key="2">
    <source>
        <dbReference type="Proteomes" id="UP000585665"/>
    </source>
</evidence>
<keyword evidence="2" id="KW-1185">Reference proteome</keyword>
<dbReference type="Proteomes" id="UP000585665">
    <property type="component" value="Unassembled WGS sequence"/>
</dbReference>
<proteinExistence type="predicted"/>
<dbReference type="SUPFAM" id="SSF53448">
    <property type="entry name" value="Nucleotide-diphospho-sugar transferases"/>
    <property type="match status" value="1"/>
</dbReference>
<reference evidence="1 2" key="1">
    <citation type="submission" date="2020-06" db="EMBL/GenBank/DDBJ databases">
        <title>Description of novel acetic acid bacteria.</title>
        <authorList>
            <person name="Sombolestani A."/>
        </authorList>
    </citation>
    <scope>NUCLEOTIDE SEQUENCE [LARGE SCALE GENOMIC DNA]</scope>
    <source>
        <strain evidence="1 2">LMG 27010</strain>
    </source>
</reference>
<dbReference type="AlphaFoldDB" id="A0A850PDM0"/>